<name>A0A559KB61_9BACL</name>
<keyword evidence="2" id="KW-1185">Reference proteome</keyword>
<dbReference type="RefSeq" id="WP_144847732.1">
    <property type="nucleotide sequence ID" value="NZ_VNJI01000015.1"/>
</dbReference>
<dbReference type="EMBL" id="VNJI01000015">
    <property type="protein sequence ID" value="TVY09339.1"/>
    <property type="molecule type" value="Genomic_DNA"/>
</dbReference>
<dbReference type="AlphaFoldDB" id="A0A559KB61"/>
<proteinExistence type="predicted"/>
<reference evidence="1 2" key="1">
    <citation type="submission" date="2019-07" db="EMBL/GenBank/DDBJ databases">
        <authorList>
            <person name="Kim J."/>
        </authorList>
    </citation>
    <scope>NUCLEOTIDE SEQUENCE [LARGE SCALE GENOMIC DNA]</scope>
    <source>
        <strain evidence="1 2">JC52</strain>
    </source>
</reference>
<sequence>MDIAAVSMVMSQSKLQQDASLSVMKIAMDSAKSNGAGMVDLLNQTNAMQNSVQPHLGSHIDLRV</sequence>
<dbReference type="Pfam" id="PF14070">
    <property type="entry name" value="YjfB_motility"/>
    <property type="match status" value="1"/>
</dbReference>
<comment type="caution">
    <text evidence="1">The sequence shown here is derived from an EMBL/GenBank/DDBJ whole genome shotgun (WGS) entry which is preliminary data.</text>
</comment>
<evidence type="ECO:0000313" key="1">
    <source>
        <dbReference type="EMBL" id="TVY09339.1"/>
    </source>
</evidence>
<accession>A0A559KB61</accession>
<organism evidence="1 2">
    <name type="scientific">Paenibacillus cremeus</name>
    <dbReference type="NCBI Taxonomy" id="2163881"/>
    <lineage>
        <taxon>Bacteria</taxon>
        <taxon>Bacillati</taxon>
        <taxon>Bacillota</taxon>
        <taxon>Bacilli</taxon>
        <taxon>Bacillales</taxon>
        <taxon>Paenibacillaceae</taxon>
        <taxon>Paenibacillus</taxon>
    </lineage>
</organism>
<dbReference type="InterPro" id="IPR025906">
    <property type="entry name" value="YjfB_motility"/>
</dbReference>
<gene>
    <name evidence="1" type="ORF">FPZ49_14235</name>
</gene>
<protein>
    <submittedName>
        <fullName evidence="1">Putative motility protein</fullName>
    </submittedName>
</protein>
<dbReference type="Proteomes" id="UP000317036">
    <property type="component" value="Unassembled WGS sequence"/>
</dbReference>
<dbReference type="OrthoDB" id="1924973at2"/>
<evidence type="ECO:0000313" key="2">
    <source>
        <dbReference type="Proteomes" id="UP000317036"/>
    </source>
</evidence>